<protein>
    <submittedName>
        <fullName evidence="4">Tetratricopeptide repeat protein</fullName>
    </submittedName>
</protein>
<dbReference type="Proteomes" id="UP001569428">
    <property type="component" value="Unassembled WGS sequence"/>
</dbReference>
<feature type="chain" id="PRO_5045415294" evidence="3">
    <location>
        <begin position="27"/>
        <end position="956"/>
    </location>
</feature>
<dbReference type="EMBL" id="JBGMEK010000003">
    <property type="protein sequence ID" value="MFA0809776.1"/>
    <property type="molecule type" value="Genomic_DNA"/>
</dbReference>
<evidence type="ECO:0000313" key="5">
    <source>
        <dbReference type="Proteomes" id="UP001569428"/>
    </source>
</evidence>
<keyword evidence="3" id="KW-0732">Signal</keyword>
<evidence type="ECO:0000313" key="4">
    <source>
        <dbReference type="EMBL" id="MFA0809776.1"/>
    </source>
</evidence>
<dbReference type="InterPro" id="IPR019734">
    <property type="entry name" value="TPR_rpt"/>
</dbReference>
<accession>A0ABV4NUI1</accession>
<dbReference type="Pfam" id="PF13174">
    <property type="entry name" value="TPR_6"/>
    <property type="match status" value="1"/>
</dbReference>
<dbReference type="InterPro" id="IPR051012">
    <property type="entry name" value="CellSynth/LPSAsmb/PSIAsmb"/>
</dbReference>
<keyword evidence="5" id="KW-1185">Reference proteome</keyword>
<keyword evidence="1" id="KW-0677">Repeat</keyword>
<keyword evidence="2" id="KW-0802">TPR repeat</keyword>
<dbReference type="RefSeq" id="WP_371837392.1">
    <property type="nucleotide sequence ID" value="NZ_JBGMEK010000003.1"/>
</dbReference>
<dbReference type="PANTHER" id="PTHR45586">
    <property type="entry name" value="TPR REPEAT-CONTAINING PROTEIN PA4667"/>
    <property type="match status" value="1"/>
</dbReference>
<dbReference type="SMART" id="SM00028">
    <property type="entry name" value="TPR"/>
    <property type="match status" value="4"/>
</dbReference>
<dbReference type="PROSITE" id="PS51257">
    <property type="entry name" value="PROKAR_LIPOPROTEIN"/>
    <property type="match status" value="1"/>
</dbReference>
<name>A0ABV4NUI1_9GAMM</name>
<organism evidence="4 5">
    <name type="scientific">Microbulbifer epialgicus</name>
    <dbReference type="NCBI Taxonomy" id="393907"/>
    <lineage>
        <taxon>Bacteria</taxon>
        <taxon>Pseudomonadati</taxon>
        <taxon>Pseudomonadota</taxon>
        <taxon>Gammaproteobacteria</taxon>
        <taxon>Cellvibrionales</taxon>
        <taxon>Microbulbiferaceae</taxon>
        <taxon>Microbulbifer</taxon>
    </lineage>
</organism>
<gene>
    <name evidence="4" type="ORF">ACCI49_02495</name>
</gene>
<proteinExistence type="predicted"/>
<sequence length="956" mass="108104">MNRSRQNSSGLTLRALAAAICCITTACGNQSVPTLADLPPAEQRSASEEKETPAPAPVNLSTLVQSYQQALASHPDPQVRAQIRLRLADLEMERLEQQQADNPETALGFSTAVEHYQKLAQESPQDDYILYRLARARAMDGEMPAALQALERIARSAPESPFMGEVLFRRGEAAFNRKDYTAAARDFRALLEKGDSPFADNARYMLAWSEFKSSNYRSSAEIFLESLDILAERATGDALPLGQKRLREDSLRGLALNFSYLGGAEAIESFNPNSGPRSYQHLLYSALGIWYREKELFRNAADTFLTYVEHYPSSAEAPSLHLQAVKTLQSGGLHGEVLPAKREFVQRYGIRSEYWQQADETQREVLSQSLRPWLEELAQFDHARAQELAQQAGKTSANKPKLQRQLNTQSRSAYLAAADLYRQFSQTFPQDPRTPPMVFLMAECLEQAGDFPGAWRAYSQVAWEYQDKKHGVEAGYGAILSSAQVYEQIPGEDVEQKTLWLDRNIEASLKFAEHWPQDKRALPAQLSAADKLLQQSRFAEAIAAAQQADNWQPPANAQQQFSIAMILAHSHFSLKDYVAAETAYARALSYPSKDGTLRENTRKQLQLSIYRQAELALAQPTVNEDGNEIVSEEALRHLLRIRESGRSEIAATAQYDAINYLMELQQWQRASAELADFRRFYSAHQLAPTLAAKAVVIFEALKMPAAAAGELLQIAQSDPNREVRRQSLFLAAESLQKAGEYKRAVEHYRSYSKLWPQPIEQRLEAQYQLIQLYEQTGQHNKRNYWLQQLAKNPEKSPRGRYLAAYSQSALAEQSYGKFARLKLALPLKTSLANKKRAMTATVADYRKVLDLGIADFTTQANFRLAEVYRQLSRDLMESQRPTNLNALELEQYEILLEEQAFPFEEKAIELHQANIQRTSDGIYDDWVKHSFNSLGELLPARYKKSEATLEWSHALH</sequence>
<dbReference type="SUPFAM" id="SSF48452">
    <property type="entry name" value="TPR-like"/>
    <property type="match status" value="3"/>
</dbReference>
<evidence type="ECO:0000256" key="2">
    <source>
        <dbReference type="ARBA" id="ARBA00022803"/>
    </source>
</evidence>
<reference evidence="4 5" key="1">
    <citation type="submission" date="2024-08" db="EMBL/GenBank/DDBJ databases">
        <authorList>
            <person name="Ishaq N."/>
        </authorList>
    </citation>
    <scope>NUCLEOTIDE SEQUENCE [LARGE SCALE GENOMIC DNA]</scope>
    <source>
        <strain evidence="4 5">DSM 18651</strain>
    </source>
</reference>
<comment type="caution">
    <text evidence="4">The sequence shown here is derived from an EMBL/GenBank/DDBJ whole genome shotgun (WGS) entry which is preliminary data.</text>
</comment>
<dbReference type="Pfam" id="PF13432">
    <property type="entry name" value="TPR_16"/>
    <property type="match status" value="1"/>
</dbReference>
<evidence type="ECO:0000256" key="3">
    <source>
        <dbReference type="SAM" id="SignalP"/>
    </source>
</evidence>
<evidence type="ECO:0000256" key="1">
    <source>
        <dbReference type="ARBA" id="ARBA00022737"/>
    </source>
</evidence>
<dbReference type="Gene3D" id="1.25.40.10">
    <property type="entry name" value="Tetratricopeptide repeat domain"/>
    <property type="match status" value="3"/>
</dbReference>
<dbReference type="InterPro" id="IPR011990">
    <property type="entry name" value="TPR-like_helical_dom_sf"/>
</dbReference>
<dbReference type="Pfam" id="PF14559">
    <property type="entry name" value="TPR_19"/>
    <property type="match status" value="1"/>
</dbReference>
<dbReference type="PANTHER" id="PTHR45586:SF1">
    <property type="entry name" value="LIPOPOLYSACCHARIDE ASSEMBLY PROTEIN B"/>
    <property type="match status" value="1"/>
</dbReference>
<feature type="signal peptide" evidence="3">
    <location>
        <begin position="1"/>
        <end position="26"/>
    </location>
</feature>